<dbReference type="PANTHER" id="PTHR37265:SF5">
    <property type="entry name" value="OS01G0195300 PROTEIN"/>
    <property type="match status" value="1"/>
</dbReference>
<evidence type="ECO:0000313" key="1">
    <source>
        <dbReference type="Proteomes" id="UP001652660"/>
    </source>
</evidence>
<dbReference type="PANTHER" id="PTHR37265">
    <property type="entry name" value="OS01G0195300 PROTEIN"/>
    <property type="match status" value="1"/>
</dbReference>
<organism evidence="1 2">
    <name type="scientific">Coffea arabica</name>
    <name type="common">Arabian coffee</name>
    <dbReference type="NCBI Taxonomy" id="13443"/>
    <lineage>
        <taxon>Eukaryota</taxon>
        <taxon>Viridiplantae</taxon>
        <taxon>Streptophyta</taxon>
        <taxon>Embryophyta</taxon>
        <taxon>Tracheophyta</taxon>
        <taxon>Spermatophyta</taxon>
        <taxon>Magnoliopsida</taxon>
        <taxon>eudicotyledons</taxon>
        <taxon>Gunneridae</taxon>
        <taxon>Pentapetalae</taxon>
        <taxon>asterids</taxon>
        <taxon>lamiids</taxon>
        <taxon>Gentianales</taxon>
        <taxon>Rubiaceae</taxon>
        <taxon>Ixoroideae</taxon>
        <taxon>Gardenieae complex</taxon>
        <taxon>Bertiereae - Coffeeae clade</taxon>
        <taxon>Coffeeae</taxon>
        <taxon>Coffea</taxon>
    </lineage>
</organism>
<dbReference type="Proteomes" id="UP001652660">
    <property type="component" value="Chromosome 6c"/>
</dbReference>
<proteinExistence type="predicted"/>
<dbReference type="RefSeq" id="XP_071909544.1">
    <property type="nucleotide sequence ID" value="XM_072053443.1"/>
</dbReference>
<name>A0ABM4UQI4_COFAR</name>
<reference evidence="2" key="1">
    <citation type="submission" date="2025-08" db="UniProtKB">
        <authorList>
            <consortium name="RefSeq"/>
        </authorList>
    </citation>
    <scope>IDENTIFICATION</scope>
    <source>
        <tissue evidence="2">Leaves</tissue>
    </source>
</reference>
<accession>A0ABM4UQI4</accession>
<keyword evidence="1" id="KW-1185">Reference proteome</keyword>
<evidence type="ECO:0000313" key="2">
    <source>
        <dbReference type="RefSeq" id="XP_071909544.1"/>
    </source>
</evidence>
<protein>
    <submittedName>
        <fullName evidence="2">Uncharacterized protein</fullName>
    </submittedName>
</protein>
<sequence length="171" mass="18420">HWPVTELSELLDSSSLEASSSSAQQFNVKVRFIEDPYMTPVIFQSSSAYVTINGNEESCGSSYSDSDSTVMASVDMGSFRVALRKLARELNVDETDSRGAWGSDAAAEEEEEEVIARGGGWRGGNDYLEGIFVKSPSGSSDLCETTPSDGDGENMWVKLLLGEEDLLGGAR</sequence>
<feature type="non-terminal residue" evidence="2">
    <location>
        <position position="1"/>
    </location>
</feature>
<dbReference type="GeneID" id="113694347"/>
<gene>
    <name evidence="2" type="primary">LOC113694347</name>
</gene>